<evidence type="ECO:0000256" key="5">
    <source>
        <dbReference type="ARBA" id="ARBA00022777"/>
    </source>
</evidence>
<dbReference type="InterPro" id="IPR051131">
    <property type="entry name" value="NEK_Ser/Thr_kinase_NIMA"/>
</dbReference>
<dbReference type="PANTHER" id="PTHR44899">
    <property type="entry name" value="CAMK FAMILY PROTEIN KINASE"/>
    <property type="match status" value="1"/>
</dbReference>
<dbReference type="Pfam" id="PF00069">
    <property type="entry name" value="Pkinase"/>
    <property type="match status" value="1"/>
</dbReference>
<proteinExistence type="predicted"/>
<organism evidence="10 11">
    <name type="scientific">Ridgeia piscesae</name>
    <name type="common">Tubeworm</name>
    <dbReference type="NCBI Taxonomy" id="27915"/>
    <lineage>
        <taxon>Eukaryota</taxon>
        <taxon>Metazoa</taxon>
        <taxon>Spiralia</taxon>
        <taxon>Lophotrochozoa</taxon>
        <taxon>Annelida</taxon>
        <taxon>Polychaeta</taxon>
        <taxon>Sedentaria</taxon>
        <taxon>Canalipalpata</taxon>
        <taxon>Sabellida</taxon>
        <taxon>Siboglinidae</taxon>
        <taxon>Ridgeia</taxon>
    </lineage>
</organism>
<dbReference type="GO" id="GO:0004674">
    <property type="term" value="F:protein serine/threonine kinase activity"/>
    <property type="evidence" value="ECO:0007669"/>
    <property type="project" value="UniProtKB-KW"/>
</dbReference>
<dbReference type="PROSITE" id="PS50011">
    <property type="entry name" value="PROTEIN_KINASE_DOM"/>
    <property type="match status" value="1"/>
</dbReference>
<dbReference type="Gene3D" id="1.10.510.10">
    <property type="entry name" value="Transferase(Phosphotransferase) domain 1"/>
    <property type="match status" value="1"/>
</dbReference>
<feature type="domain" description="Protein kinase" evidence="9">
    <location>
        <begin position="1"/>
        <end position="281"/>
    </location>
</feature>
<comment type="catalytic activity">
    <reaction evidence="7">
        <text>L-threonyl-[protein] + ATP = O-phospho-L-threonyl-[protein] + ADP + H(+)</text>
        <dbReference type="Rhea" id="RHEA:46608"/>
        <dbReference type="Rhea" id="RHEA-COMP:11060"/>
        <dbReference type="Rhea" id="RHEA-COMP:11605"/>
        <dbReference type="ChEBI" id="CHEBI:15378"/>
        <dbReference type="ChEBI" id="CHEBI:30013"/>
        <dbReference type="ChEBI" id="CHEBI:30616"/>
        <dbReference type="ChEBI" id="CHEBI:61977"/>
        <dbReference type="ChEBI" id="CHEBI:456216"/>
        <dbReference type="EC" id="2.7.11.1"/>
    </reaction>
</comment>
<accession>A0AAD9NH19</accession>
<evidence type="ECO:0000259" key="9">
    <source>
        <dbReference type="PROSITE" id="PS50011"/>
    </source>
</evidence>
<keyword evidence="5" id="KW-0418">Kinase</keyword>
<evidence type="ECO:0000313" key="11">
    <source>
        <dbReference type="Proteomes" id="UP001209878"/>
    </source>
</evidence>
<dbReference type="Proteomes" id="UP001209878">
    <property type="component" value="Unassembled WGS sequence"/>
</dbReference>
<sequence length="281" mass="31831">MMAQKDAGTQLQFEKQLGKHTCLVKDVTGPQHRLKVLRQLKFDGMTDDGKTELIEELRLHRELVSHRHCMRICDVICEREIVNVITEYCEGGTLKALLSRACGFGEVLNEIEVMDWMVQLLLALQHLHQQGMPHLNLSTSLYRRTAVDSHLAAATDDEKDNNVCYRSPEEISLGEFSTKSVGCILYEMCAQEPLFMGRTGQELNRNICEQALPKFPDVFSADLRHVWESDEDTTLVRGVANLTVRNDDEEADSEDAVEVDAEGYVDLGLTEEETQKLFNLS</sequence>
<evidence type="ECO:0000313" key="10">
    <source>
        <dbReference type="EMBL" id="KAK2167981.1"/>
    </source>
</evidence>
<keyword evidence="11" id="KW-1185">Reference proteome</keyword>
<keyword evidence="3" id="KW-0808">Transferase</keyword>
<dbReference type="InterPro" id="IPR000719">
    <property type="entry name" value="Prot_kinase_dom"/>
</dbReference>
<dbReference type="GO" id="GO:0005524">
    <property type="term" value="F:ATP binding"/>
    <property type="evidence" value="ECO:0007669"/>
    <property type="project" value="UniProtKB-KW"/>
</dbReference>
<dbReference type="EMBL" id="JAODUO010001249">
    <property type="protein sequence ID" value="KAK2167981.1"/>
    <property type="molecule type" value="Genomic_DNA"/>
</dbReference>
<comment type="caution">
    <text evidence="10">The sequence shown here is derived from an EMBL/GenBank/DDBJ whole genome shotgun (WGS) entry which is preliminary data.</text>
</comment>
<dbReference type="SUPFAM" id="SSF56112">
    <property type="entry name" value="Protein kinase-like (PK-like)"/>
    <property type="match status" value="1"/>
</dbReference>
<evidence type="ECO:0000256" key="4">
    <source>
        <dbReference type="ARBA" id="ARBA00022741"/>
    </source>
</evidence>
<evidence type="ECO:0000256" key="7">
    <source>
        <dbReference type="ARBA" id="ARBA00047899"/>
    </source>
</evidence>
<keyword evidence="6" id="KW-0067">ATP-binding</keyword>
<dbReference type="Gene3D" id="3.30.200.20">
    <property type="entry name" value="Phosphorylase Kinase, domain 1"/>
    <property type="match status" value="1"/>
</dbReference>
<comment type="catalytic activity">
    <reaction evidence="8">
        <text>L-seryl-[protein] + ATP = O-phospho-L-seryl-[protein] + ADP + H(+)</text>
        <dbReference type="Rhea" id="RHEA:17989"/>
        <dbReference type="Rhea" id="RHEA-COMP:9863"/>
        <dbReference type="Rhea" id="RHEA-COMP:11604"/>
        <dbReference type="ChEBI" id="CHEBI:15378"/>
        <dbReference type="ChEBI" id="CHEBI:29999"/>
        <dbReference type="ChEBI" id="CHEBI:30616"/>
        <dbReference type="ChEBI" id="CHEBI:83421"/>
        <dbReference type="ChEBI" id="CHEBI:456216"/>
        <dbReference type="EC" id="2.7.11.1"/>
    </reaction>
</comment>
<protein>
    <recommendedName>
        <fullName evidence="1">non-specific serine/threonine protein kinase</fullName>
        <ecNumber evidence="1">2.7.11.1</ecNumber>
    </recommendedName>
</protein>
<evidence type="ECO:0000256" key="6">
    <source>
        <dbReference type="ARBA" id="ARBA00022840"/>
    </source>
</evidence>
<keyword evidence="4" id="KW-0547">Nucleotide-binding</keyword>
<gene>
    <name evidence="10" type="ORF">NP493_1250g00023</name>
</gene>
<evidence type="ECO:0000256" key="2">
    <source>
        <dbReference type="ARBA" id="ARBA00022527"/>
    </source>
</evidence>
<dbReference type="EC" id="2.7.11.1" evidence="1"/>
<evidence type="ECO:0000256" key="1">
    <source>
        <dbReference type="ARBA" id="ARBA00012513"/>
    </source>
</evidence>
<dbReference type="PANTHER" id="PTHR44899:SF3">
    <property type="entry name" value="SERINE_THREONINE-PROTEIN KINASE NEK1"/>
    <property type="match status" value="1"/>
</dbReference>
<dbReference type="InterPro" id="IPR011009">
    <property type="entry name" value="Kinase-like_dom_sf"/>
</dbReference>
<evidence type="ECO:0000256" key="3">
    <source>
        <dbReference type="ARBA" id="ARBA00022679"/>
    </source>
</evidence>
<dbReference type="AlphaFoldDB" id="A0AAD9NH19"/>
<reference evidence="10" key="1">
    <citation type="journal article" date="2023" name="Mol. Biol. Evol.">
        <title>Third-Generation Sequencing Reveals the Adaptive Role of the Epigenome in Three Deep-Sea Polychaetes.</title>
        <authorList>
            <person name="Perez M."/>
            <person name="Aroh O."/>
            <person name="Sun Y."/>
            <person name="Lan Y."/>
            <person name="Juniper S.K."/>
            <person name="Young C.R."/>
            <person name="Angers B."/>
            <person name="Qian P.Y."/>
        </authorList>
    </citation>
    <scope>NUCLEOTIDE SEQUENCE</scope>
    <source>
        <strain evidence="10">R07B-5</strain>
    </source>
</reference>
<evidence type="ECO:0000256" key="8">
    <source>
        <dbReference type="ARBA" id="ARBA00048679"/>
    </source>
</evidence>
<keyword evidence="2" id="KW-0723">Serine/threonine-protein kinase</keyword>
<name>A0AAD9NH19_RIDPI</name>